<evidence type="ECO:0000256" key="3">
    <source>
        <dbReference type="SAM" id="Phobius"/>
    </source>
</evidence>
<accession>G3MSZ7</accession>
<evidence type="ECO:0000313" key="4">
    <source>
        <dbReference type="EMBL" id="AEO36615.1"/>
    </source>
</evidence>
<keyword evidence="1" id="KW-1015">Disulfide bond</keyword>
<evidence type="ECO:0008006" key="5">
    <source>
        <dbReference type="Google" id="ProtNLM"/>
    </source>
</evidence>
<organism evidence="4">
    <name type="scientific">Amblyomma maculatum</name>
    <name type="common">Gulf Coast tick</name>
    <dbReference type="NCBI Taxonomy" id="34609"/>
    <lineage>
        <taxon>Eukaryota</taxon>
        <taxon>Metazoa</taxon>
        <taxon>Ecdysozoa</taxon>
        <taxon>Arthropoda</taxon>
        <taxon>Chelicerata</taxon>
        <taxon>Arachnida</taxon>
        <taxon>Acari</taxon>
        <taxon>Parasitiformes</taxon>
        <taxon>Ixodida</taxon>
        <taxon>Ixodoidea</taxon>
        <taxon>Ixodidae</taxon>
        <taxon>Amblyomminae</taxon>
        <taxon>Amblyomma</taxon>
    </lineage>
</organism>
<dbReference type="InterPro" id="IPR035914">
    <property type="entry name" value="Sperma_CUB_dom_sf"/>
</dbReference>
<protein>
    <recommendedName>
        <fullName evidence="5">CUB domain-containing protein</fullName>
    </recommendedName>
</protein>
<feature type="transmembrane region" description="Helical" evidence="3">
    <location>
        <begin position="234"/>
        <end position="256"/>
    </location>
</feature>
<comment type="caution">
    <text evidence="2">Lacks conserved residue(s) required for the propagation of feature annotation.</text>
</comment>
<name>G3MSZ7_AMBMU</name>
<keyword evidence="3" id="KW-0812">Transmembrane</keyword>
<dbReference type="Pfam" id="PF00057">
    <property type="entry name" value="Ldl_recept_a"/>
    <property type="match status" value="1"/>
</dbReference>
<dbReference type="InterPro" id="IPR023415">
    <property type="entry name" value="LDLR_class-A_CS"/>
</dbReference>
<keyword evidence="3" id="KW-0472">Membrane</keyword>
<dbReference type="InterPro" id="IPR036055">
    <property type="entry name" value="LDL_receptor-like_sf"/>
</dbReference>
<dbReference type="SUPFAM" id="SSF57424">
    <property type="entry name" value="LDL receptor-like module"/>
    <property type="match status" value="1"/>
</dbReference>
<dbReference type="PROSITE" id="PS01209">
    <property type="entry name" value="LDLRA_1"/>
    <property type="match status" value="1"/>
</dbReference>
<sequence length="268" mass="30775">MPATQRFDRRRWPRRRDDFPKRDEQHHWITAPQSQYLSFAKRNGLTSIGSVYHLLEQCRNGLDFLELSNSRANSAVLLTLSQNLPYRGHSRCTLIISAPWADGLLFVVRMLNMRWDATRCLDYMKLSDNERVLLAPLCTARAIGSRFVAMRENQITLEVVTSNSPPSANYTGLNILFTGYVSRSRCSPNTMFLCLESKVCISKEFFCDGIDHCGDGSDEPDDCESIDQHTWIEWAPILCWISVYSLFSGVLFKVYSKKKRSVMVVRDP</sequence>
<reference evidence="4" key="1">
    <citation type="journal article" date="2011" name="PLoS ONE">
        <title>A deep insight into the sialotranscriptome of the gulf coast tick, Amblyomma maculatum.</title>
        <authorList>
            <person name="Karim S."/>
            <person name="Singh P."/>
            <person name="Ribeiro J.M."/>
        </authorList>
    </citation>
    <scope>NUCLEOTIDE SEQUENCE</scope>
    <source>
        <tissue evidence="4">Salivary gland</tissue>
    </source>
</reference>
<keyword evidence="3" id="KW-1133">Transmembrane helix</keyword>
<dbReference type="CDD" id="cd00112">
    <property type="entry name" value="LDLa"/>
    <property type="match status" value="1"/>
</dbReference>
<dbReference type="PANTHER" id="PTHR24652">
    <property type="entry name" value="LOW-DENSITY LIPOPROTEIN RECEPTOR CLASS A DOMAIN-CONTAINING PROTEIN 2"/>
    <property type="match status" value="1"/>
</dbReference>
<dbReference type="EMBL" id="JO844998">
    <property type="protein sequence ID" value="AEO36615.1"/>
    <property type="molecule type" value="mRNA"/>
</dbReference>
<evidence type="ECO:0000256" key="2">
    <source>
        <dbReference type="PROSITE-ProRule" id="PRU00124"/>
    </source>
</evidence>
<dbReference type="SMART" id="SM00192">
    <property type="entry name" value="LDLa"/>
    <property type="match status" value="1"/>
</dbReference>
<dbReference type="SUPFAM" id="SSF49854">
    <property type="entry name" value="Spermadhesin, CUB domain"/>
    <property type="match status" value="1"/>
</dbReference>
<dbReference type="InterPro" id="IPR002172">
    <property type="entry name" value="LDrepeatLR_classA_rpt"/>
</dbReference>
<proteinExistence type="evidence at transcript level"/>
<dbReference type="Gene3D" id="4.10.400.10">
    <property type="entry name" value="Low-density Lipoprotein Receptor"/>
    <property type="match status" value="1"/>
</dbReference>
<evidence type="ECO:0000256" key="1">
    <source>
        <dbReference type="ARBA" id="ARBA00023157"/>
    </source>
</evidence>
<dbReference type="InterPro" id="IPR042333">
    <property type="entry name" value="LRAD2/Mig-13-like"/>
</dbReference>
<dbReference type="PROSITE" id="PS50068">
    <property type="entry name" value="LDLRA_2"/>
    <property type="match status" value="1"/>
</dbReference>
<dbReference type="AlphaFoldDB" id="G3MSZ7"/>